<dbReference type="RefSeq" id="WP_091151168.1">
    <property type="nucleotide sequence ID" value="NZ_FNAI01000008.1"/>
</dbReference>
<dbReference type="Pfam" id="PF16248">
    <property type="entry name" value="DUF4905"/>
    <property type="match status" value="1"/>
</dbReference>
<dbReference type="InterPro" id="IPR011047">
    <property type="entry name" value="Quinoprotein_ADH-like_sf"/>
</dbReference>
<evidence type="ECO:0000313" key="1">
    <source>
        <dbReference type="EMBL" id="SDE69087.1"/>
    </source>
</evidence>
<dbReference type="InterPro" id="IPR015943">
    <property type="entry name" value="WD40/YVTN_repeat-like_dom_sf"/>
</dbReference>
<dbReference type="OrthoDB" id="597091at2"/>
<accession>A0A1G7EZT1</accession>
<dbReference type="EMBL" id="FNAI01000008">
    <property type="protein sequence ID" value="SDE69087.1"/>
    <property type="molecule type" value="Genomic_DNA"/>
</dbReference>
<protein>
    <recommendedName>
        <fullName evidence="3">DUF4905 domain-containing protein</fullName>
    </recommendedName>
</protein>
<dbReference type="SUPFAM" id="SSF50998">
    <property type="entry name" value="Quinoprotein alcohol dehydrogenase-like"/>
    <property type="match status" value="1"/>
</dbReference>
<reference evidence="1 2" key="1">
    <citation type="submission" date="2016-10" db="EMBL/GenBank/DDBJ databases">
        <authorList>
            <person name="de Groot N.N."/>
        </authorList>
    </citation>
    <scope>NUCLEOTIDE SEQUENCE [LARGE SCALE GENOMIC DNA]</scope>
    <source>
        <strain evidence="1 2">47C3B</strain>
    </source>
</reference>
<dbReference type="STRING" id="1391627.SAMN05216464_108229"/>
<dbReference type="Proteomes" id="UP000199072">
    <property type="component" value="Unassembled WGS sequence"/>
</dbReference>
<organism evidence="1 2">
    <name type="scientific">Mucilaginibacter pineti</name>
    <dbReference type="NCBI Taxonomy" id="1391627"/>
    <lineage>
        <taxon>Bacteria</taxon>
        <taxon>Pseudomonadati</taxon>
        <taxon>Bacteroidota</taxon>
        <taxon>Sphingobacteriia</taxon>
        <taxon>Sphingobacteriales</taxon>
        <taxon>Sphingobacteriaceae</taxon>
        <taxon>Mucilaginibacter</taxon>
    </lineage>
</organism>
<evidence type="ECO:0000313" key="2">
    <source>
        <dbReference type="Proteomes" id="UP000199072"/>
    </source>
</evidence>
<dbReference type="Gene3D" id="2.130.10.10">
    <property type="entry name" value="YVTN repeat-like/Quinoprotein amine dehydrogenase"/>
    <property type="match status" value="1"/>
</dbReference>
<proteinExistence type="predicted"/>
<gene>
    <name evidence="1" type="ORF">SAMN05216464_108229</name>
</gene>
<name>A0A1G7EZT1_9SPHI</name>
<sequence length="261" mass="29597">MSIFAHFMTQLLPLITVPFQWPVWRMEIDDLSNTLLLEIRSTEEKQAAFGSINLTDGTVNFTNLTTPERWLTGIETTYNGVLLIHNYQSASGPNHKGLIAVDSATGQLLWSDYTLAFDHLTINGPVVYNAQLQPKKLLLADIKTGQTIRSYQPVLDTEASNSILVPELLPAQLLTGIILPYEPYANTVHYMNHNNFRIVSLHTFLKQELKQHLYIFNNDGAIVYHDLLNTGIQKLQPEAFVIHKSNLIYLKNRSELIVLNL</sequence>
<keyword evidence="2" id="KW-1185">Reference proteome</keyword>
<dbReference type="InterPro" id="IPR032595">
    <property type="entry name" value="DUF4905"/>
</dbReference>
<dbReference type="AlphaFoldDB" id="A0A1G7EZT1"/>
<evidence type="ECO:0008006" key="3">
    <source>
        <dbReference type="Google" id="ProtNLM"/>
    </source>
</evidence>